<keyword evidence="4" id="KW-0411">Iron-sulfur</keyword>
<organism evidence="5 6">
    <name type="scientific">Fluviispira multicolorata</name>
    <dbReference type="NCBI Taxonomy" id="2654512"/>
    <lineage>
        <taxon>Bacteria</taxon>
        <taxon>Pseudomonadati</taxon>
        <taxon>Bdellovibrionota</taxon>
        <taxon>Oligoflexia</taxon>
        <taxon>Silvanigrellales</taxon>
        <taxon>Silvanigrellaceae</taxon>
        <taxon>Fluviispira</taxon>
    </lineage>
</organism>
<evidence type="ECO:0000313" key="6">
    <source>
        <dbReference type="Proteomes" id="UP000442694"/>
    </source>
</evidence>
<comment type="caution">
    <text evidence="5">The sequence shown here is derived from an EMBL/GenBank/DDBJ whole genome shotgun (WGS) entry which is preliminary data.</text>
</comment>
<dbReference type="InterPro" id="IPR029063">
    <property type="entry name" value="SAM-dependent_MTases_sf"/>
</dbReference>
<dbReference type="InterPro" id="IPR015324">
    <property type="entry name" value="Ribosomal_Rsm22-like"/>
</dbReference>
<name>A0A833JES1_9BACT</name>
<evidence type="ECO:0000256" key="1">
    <source>
        <dbReference type="ARBA" id="ARBA00022723"/>
    </source>
</evidence>
<sequence>MSFPYLLFQALSEEVSHFSQSKLQKAYSELTQLYRNNRINIDNSLNSAEKRISYIAARMPATFGAISRVLEEIDHETKEKITSLLDLGAGPGTAAWAACEAFPNLTNVTLIEREVEMLLLGQRLAKENNILKNANWLANSMEKAIKEANNTDLIVASYSFNEIPKDKKSVFLKDLWEKTNHILILVDPGSKESFSSLHEARSWFLSQNAHILAPCSHTSTCPAFANNDWCHFSTRIQRSSLHRVLKEGERGFEDEKFSYLIISKQESHKLNSRIIRHPEMHSGHLKLQLCTAEGFVQKVYSKKNGDEYKKAKKSLWGDAWELSH</sequence>
<dbReference type="GO" id="GO:0046872">
    <property type="term" value="F:metal ion binding"/>
    <property type="evidence" value="ECO:0007669"/>
    <property type="project" value="UniProtKB-KW"/>
</dbReference>
<dbReference type="GO" id="GO:0051536">
    <property type="term" value="F:iron-sulfur cluster binding"/>
    <property type="evidence" value="ECO:0007669"/>
    <property type="project" value="UniProtKB-KW"/>
</dbReference>
<dbReference type="GO" id="GO:0032259">
    <property type="term" value="P:methylation"/>
    <property type="evidence" value="ECO:0007669"/>
    <property type="project" value="UniProtKB-KW"/>
</dbReference>
<evidence type="ECO:0000313" key="5">
    <source>
        <dbReference type="EMBL" id="KAB8030614.1"/>
    </source>
</evidence>
<keyword evidence="3" id="KW-0408">Iron</keyword>
<keyword evidence="1" id="KW-0479">Metal-binding</keyword>
<dbReference type="AlphaFoldDB" id="A0A833JES1"/>
<dbReference type="Pfam" id="PF09243">
    <property type="entry name" value="Rsm22"/>
    <property type="match status" value="1"/>
</dbReference>
<dbReference type="EMBL" id="WFLN01000006">
    <property type="protein sequence ID" value="KAB8030614.1"/>
    <property type="molecule type" value="Genomic_DNA"/>
</dbReference>
<dbReference type="GO" id="GO:0006412">
    <property type="term" value="P:translation"/>
    <property type="evidence" value="ECO:0007669"/>
    <property type="project" value="InterPro"/>
</dbReference>
<evidence type="ECO:0000256" key="3">
    <source>
        <dbReference type="ARBA" id="ARBA00023004"/>
    </source>
</evidence>
<dbReference type="PANTHER" id="PTHR13184">
    <property type="entry name" value="37S RIBOSOMAL PROTEIN S22"/>
    <property type="match status" value="1"/>
</dbReference>
<reference evidence="5 6" key="1">
    <citation type="submission" date="2019-10" db="EMBL/GenBank/DDBJ databases">
        <title>New genus of Silvanigrellaceae.</title>
        <authorList>
            <person name="Pitt A."/>
            <person name="Hahn M.W."/>
        </authorList>
    </citation>
    <scope>NUCLEOTIDE SEQUENCE [LARGE SCALE GENOMIC DNA]</scope>
    <source>
        <strain evidence="5 6">33A1-SZDP</strain>
    </source>
</reference>
<protein>
    <submittedName>
        <fullName evidence="5">Methyltransferase domain-containing protein</fullName>
    </submittedName>
</protein>
<keyword evidence="2" id="KW-0809">Transit peptide</keyword>
<evidence type="ECO:0000256" key="4">
    <source>
        <dbReference type="ARBA" id="ARBA00023014"/>
    </source>
</evidence>
<dbReference type="Gene3D" id="3.40.50.150">
    <property type="entry name" value="Vaccinia Virus protein VP39"/>
    <property type="match status" value="1"/>
</dbReference>
<accession>A0A833JES1</accession>
<gene>
    <name evidence="5" type="ORF">GCL57_06470</name>
</gene>
<proteinExistence type="predicted"/>
<dbReference type="Proteomes" id="UP000442694">
    <property type="component" value="Unassembled WGS sequence"/>
</dbReference>
<evidence type="ECO:0000256" key="2">
    <source>
        <dbReference type="ARBA" id="ARBA00022946"/>
    </source>
</evidence>
<dbReference type="GO" id="GO:0015935">
    <property type="term" value="C:small ribosomal subunit"/>
    <property type="evidence" value="ECO:0007669"/>
    <property type="project" value="TreeGrafter"/>
</dbReference>
<keyword evidence="5" id="KW-0489">Methyltransferase</keyword>
<dbReference type="RefSeq" id="WP_152212542.1">
    <property type="nucleotide sequence ID" value="NZ_WFLN01000006.1"/>
</dbReference>
<keyword evidence="5" id="KW-0808">Transferase</keyword>
<dbReference type="PANTHER" id="PTHR13184:SF5">
    <property type="entry name" value="METHYLTRANSFERASE-LIKE PROTEIN 17, MITOCHONDRIAL"/>
    <property type="match status" value="1"/>
</dbReference>
<dbReference type="GO" id="GO:0003735">
    <property type="term" value="F:structural constituent of ribosome"/>
    <property type="evidence" value="ECO:0007669"/>
    <property type="project" value="TreeGrafter"/>
</dbReference>
<dbReference type="SUPFAM" id="SSF53335">
    <property type="entry name" value="S-adenosyl-L-methionine-dependent methyltransferases"/>
    <property type="match status" value="1"/>
</dbReference>
<dbReference type="InterPro" id="IPR052571">
    <property type="entry name" value="Mt_RNA_Methyltransferase"/>
</dbReference>
<dbReference type="GO" id="GO:0008168">
    <property type="term" value="F:methyltransferase activity"/>
    <property type="evidence" value="ECO:0007669"/>
    <property type="project" value="UniProtKB-KW"/>
</dbReference>
<keyword evidence="6" id="KW-1185">Reference proteome</keyword>